<dbReference type="GO" id="GO:0012505">
    <property type="term" value="C:endomembrane system"/>
    <property type="evidence" value="ECO:0007669"/>
    <property type="project" value="UniProtKB-SubCell"/>
</dbReference>
<proteinExistence type="inferred from homology"/>
<feature type="transmembrane region" description="Helical" evidence="12">
    <location>
        <begin position="240"/>
        <end position="258"/>
    </location>
</feature>
<dbReference type="GO" id="GO:0016020">
    <property type="term" value="C:membrane"/>
    <property type="evidence" value="ECO:0007669"/>
    <property type="project" value="InterPro"/>
</dbReference>
<evidence type="ECO:0000256" key="11">
    <source>
        <dbReference type="ARBA" id="ARBA00023303"/>
    </source>
</evidence>
<gene>
    <name evidence="13" type="ORF">PGLA1383_LOCUS41163</name>
</gene>
<dbReference type="Gene3D" id="3.30.559.10">
    <property type="entry name" value="Chloramphenicol acetyltransferase-like domain"/>
    <property type="match status" value="1"/>
</dbReference>
<comment type="similarity">
    <text evidence="2">Belongs to the TMEM38 family.</text>
</comment>
<dbReference type="GO" id="GO:0005267">
    <property type="term" value="F:potassium channel activity"/>
    <property type="evidence" value="ECO:0007669"/>
    <property type="project" value="UniProtKB-KW"/>
</dbReference>
<sequence length="510" mass="55047">MVEILPQVLPPPLPGLIHAASQVDAKHALVPLSVIEQNDCSAAIDYAVAFSGHSSAAKLCESLSKTLALFPCCAGRYVLRDCATEPSQGVAVMQQRVCILCNNAGVGFGFRSVAAKRPSVLGPLPPAVFDRAIGTWSGGKAHTGGGPLLRVRVHDYEELSTFDLWFLNYGCRDMVFNTSADLQMPAALGIDREGTAVVVCIFQDGPGGAEFADIQRSNVSSIEKVRSDAHAALKAKRDQGLGAVLAVLCLALLAYEGASPKPFLTLTDKAPWAWEVIVLGYMLKCAQDVREQVEGFYWAKSLVVTGIAAFGGGFLSPMIVGHCPPPLREETFLWACVFAWYVTHYVPYVSASWKDLSKTRPMQLLLTVLFGIFKTQQIVGLIELAAKAIAEENLIPQSRYFSIPCAAPILCGFLGGCGGAFVPLSKGFAPIEQGKTWPVTSSFVATVVYFVATRHLGVDALDAKLCICLFRILGDMFPAPRVQIYEAVSPVLYRLTNLKRVVKETPKSMV</sequence>
<dbReference type="GO" id="GO:0042802">
    <property type="term" value="F:identical protein binding"/>
    <property type="evidence" value="ECO:0007669"/>
    <property type="project" value="InterPro"/>
</dbReference>
<dbReference type="EMBL" id="CAJNNV010028280">
    <property type="protein sequence ID" value="CAE8623969.1"/>
    <property type="molecule type" value="Genomic_DNA"/>
</dbReference>
<evidence type="ECO:0000256" key="3">
    <source>
        <dbReference type="ARBA" id="ARBA00022448"/>
    </source>
</evidence>
<feature type="transmembrane region" description="Helical" evidence="12">
    <location>
        <begin position="401"/>
        <end position="422"/>
    </location>
</feature>
<dbReference type="InterPro" id="IPR023213">
    <property type="entry name" value="CAT-like_dom_sf"/>
</dbReference>
<keyword evidence="9" id="KW-0406">Ion transport</keyword>
<reference evidence="13" key="1">
    <citation type="submission" date="2021-02" db="EMBL/GenBank/DDBJ databases">
        <authorList>
            <person name="Dougan E. K."/>
            <person name="Rhodes N."/>
            <person name="Thang M."/>
            <person name="Chan C."/>
        </authorList>
    </citation>
    <scope>NUCLEOTIDE SEQUENCE</scope>
</reference>
<keyword evidence="14" id="KW-1185">Reference proteome</keyword>
<evidence type="ECO:0000256" key="9">
    <source>
        <dbReference type="ARBA" id="ARBA00023065"/>
    </source>
</evidence>
<accession>A0A813GB07</accession>
<keyword evidence="10 12" id="KW-0472">Membrane</keyword>
<dbReference type="Proteomes" id="UP000654075">
    <property type="component" value="Unassembled WGS sequence"/>
</dbReference>
<comment type="caution">
    <text evidence="13">The sequence shown here is derived from an EMBL/GenBank/DDBJ whole genome shotgun (WGS) entry which is preliminary data.</text>
</comment>
<evidence type="ECO:0000256" key="8">
    <source>
        <dbReference type="ARBA" id="ARBA00022989"/>
    </source>
</evidence>
<feature type="transmembrane region" description="Helical" evidence="12">
    <location>
        <begin position="332"/>
        <end position="353"/>
    </location>
</feature>
<keyword evidence="7" id="KW-0630">Potassium</keyword>
<organism evidence="13 14">
    <name type="scientific">Polarella glacialis</name>
    <name type="common">Dinoflagellate</name>
    <dbReference type="NCBI Taxonomy" id="89957"/>
    <lineage>
        <taxon>Eukaryota</taxon>
        <taxon>Sar</taxon>
        <taxon>Alveolata</taxon>
        <taxon>Dinophyceae</taxon>
        <taxon>Suessiales</taxon>
        <taxon>Suessiaceae</taxon>
        <taxon>Polarella</taxon>
    </lineage>
</organism>
<keyword evidence="4" id="KW-0633">Potassium transport</keyword>
<evidence type="ECO:0000256" key="2">
    <source>
        <dbReference type="ARBA" id="ARBA00005766"/>
    </source>
</evidence>
<evidence type="ECO:0000313" key="13">
    <source>
        <dbReference type="EMBL" id="CAE8623969.1"/>
    </source>
</evidence>
<evidence type="ECO:0000256" key="5">
    <source>
        <dbReference type="ARBA" id="ARBA00022692"/>
    </source>
</evidence>
<dbReference type="InterPro" id="IPR007866">
    <property type="entry name" value="TRIC_channel"/>
</dbReference>
<evidence type="ECO:0000256" key="4">
    <source>
        <dbReference type="ARBA" id="ARBA00022538"/>
    </source>
</evidence>
<evidence type="ECO:0000256" key="10">
    <source>
        <dbReference type="ARBA" id="ARBA00023136"/>
    </source>
</evidence>
<keyword evidence="8 12" id="KW-1133">Transmembrane helix</keyword>
<comment type="subcellular location">
    <subcellularLocation>
        <location evidence="1">Endomembrane system</location>
        <topology evidence="1">Multi-pass membrane protein</topology>
    </subcellularLocation>
</comment>
<evidence type="ECO:0000313" key="14">
    <source>
        <dbReference type="Proteomes" id="UP000654075"/>
    </source>
</evidence>
<keyword evidence="11" id="KW-0407">Ion channel</keyword>
<keyword evidence="6" id="KW-0631">Potassium channel</keyword>
<evidence type="ECO:0000256" key="1">
    <source>
        <dbReference type="ARBA" id="ARBA00004127"/>
    </source>
</evidence>
<feature type="transmembrane region" description="Helical" evidence="12">
    <location>
        <begin position="298"/>
        <end position="320"/>
    </location>
</feature>
<keyword evidence="3" id="KW-0813">Transport</keyword>
<evidence type="ECO:0000256" key="7">
    <source>
        <dbReference type="ARBA" id="ARBA00022958"/>
    </source>
</evidence>
<evidence type="ECO:0000256" key="12">
    <source>
        <dbReference type="SAM" id="Phobius"/>
    </source>
</evidence>
<keyword evidence="5 12" id="KW-0812">Transmembrane</keyword>
<dbReference type="AlphaFoldDB" id="A0A813GB07"/>
<protein>
    <submittedName>
        <fullName evidence="13">Uncharacterized protein</fullName>
    </submittedName>
</protein>
<name>A0A813GB07_POLGL</name>
<evidence type="ECO:0000256" key="6">
    <source>
        <dbReference type="ARBA" id="ARBA00022826"/>
    </source>
</evidence>
<dbReference type="Pfam" id="PF05197">
    <property type="entry name" value="TRIC"/>
    <property type="match status" value="1"/>
</dbReference>